<reference evidence="1" key="1">
    <citation type="journal article" date="2015" name="Nature">
        <title>Complex archaea that bridge the gap between prokaryotes and eukaryotes.</title>
        <authorList>
            <person name="Spang A."/>
            <person name="Saw J.H."/>
            <person name="Jorgensen S.L."/>
            <person name="Zaremba-Niedzwiedzka K."/>
            <person name="Martijn J."/>
            <person name="Lind A.E."/>
            <person name="van Eijk R."/>
            <person name="Schleper C."/>
            <person name="Guy L."/>
            <person name="Ettema T.J."/>
        </authorList>
    </citation>
    <scope>NUCLEOTIDE SEQUENCE</scope>
</reference>
<evidence type="ECO:0000313" key="1">
    <source>
        <dbReference type="EMBL" id="KKK93862.1"/>
    </source>
</evidence>
<sequence>MSYLEHTVKSVPTGLRKILFMNWPLAILL</sequence>
<feature type="non-terminal residue" evidence="1">
    <location>
        <position position="29"/>
    </location>
</feature>
<gene>
    <name evidence="1" type="ORF">LCGC14_2688650</name>
</gene>
<accession>A0A0F8ZJA1</accession>
<organism evidence="1">
    <name type="scientific">marine sediment metagenome</name>
    <dbReference type="NCBI Taxonomy" id="412755"/>
    <lineage>
        <taxon>unclassified sequences</taxon>
        <taxon>metagenomes</taxon>
        <taxon>ecological metagenomes</taxon>
    </lineage>
</organism>
<protein>
    <submittedName>
        <fullName evidence="1">Uncharacterized protein</fullName>
    </submittedName>
</protein>
<comment type="caution">
    <text evidence="1">The sequence shown here is derived from an EMBL/GenBank/DDBJ whole genome shotgun (WGS) entry which is preliminary data.</text>
</comment>
<proteinExistence type="predicted"/>
<dbReference type="AlphaFoldDB" id="A0A0F8ZJA1"/>
<dbReference type="EMBL" id="LAZR01047592">
    <property type="protein sequence ID" value="KKK93862.1"/>
    <property type="molecule type" value="Genomic_DNA"/>
</dbReference>
<name>A0A0F8ZJA1_9ZZZZ</name>